<protein>
    <recommendedName>
        <fullName evidence="1">RING-type domain-containing protein</fullName>
    </recommendedName>
</protein>
<dbReference type="InterPro" id="IPR013083">
    <property type="entry name" value="Znf_RING/FYVE/PHD"/>
</dbReference>
<accession>X1AA48</accession>
<dbReference type="Gene3D" id="3.30.40.10">
    <property type="entry name" value="Zinc/RING finger domain, C3HC4 (zinc finger)"/>
    <property type="match status" value="1"/>
</dbReference>
<comment type="caution">
    <text evidence="2">The sequence shown here is derived from an EMBL/GenBank/DDBJ whole genome shotgun (WGS) entry which is preliminary data.</text>
</comment>
<reference evidence="2" key="1">
    <citation type="journal article" date="2014" name="Front. Microbiol.">
        <title>High frequency of phylogenetically diverse reductive dehalogenase-homologous genes in deep subseafloor sedimentary metagenomes.</title>
        <authorList>
            <person name="Kawai M."/>
            <person name="Futagami T."/>
            <person name="Toyoda A."/>
            <person name="Takaki Y."/>
            <person name="Nishi S."/>
            <person name="Hori S."/>
            <person name="Arai W."/>
            <person name="Tsubouchi T."/>
            <person name="Morono Y."/>
            <person name="Uchiyama I."/>
            <person name="Ito T."/>
            <person name="Fujiyama A."/>
            <person name="Inagaki F."/>
            <person name="Takami H."/>
        </authorList>
    </citation>
    <scope>NUCLEOTIDE SEQUENCE</scope>
    <source>
        <strain evidence="2">Expedition CK06-06</strain>
    </source>
</reference>
<evidence type="ECO:0000313" key="2">
    <source>
        <dbReference type="EMBL" id="GAG79345.1"/>
    </source>
</evidence>
<gene>
    <name evidence="2" type="ORF">S01H4_21349</name>
</gene>
<feature type="non-terminal residue" evidence="2">
    <location>
        <position position="1"/>
    </location>
</feature>
<sequence length="80" mass="9328">LKQNENKITSGHRYIHNLCRDLIEHMPASECPICMDTKQHTKLGLCGHTICGDCNETLRESRNTKCPICRVENFNEYEYE</sequence>
<dbReference type="CDD" id="cd16449">
    <property type="entry name" value="RING-HC"/>
    <property type="match status" value="1"/>
</dbReference>
<proteinExistence type="predicted"/>
<dbReference type="AlphaFoldDB" id="X1AA48"/>
<dbReference type="InterPro" id="IPR001841">
    <property type="entry name" value="Znf_RING"/>
</dbReference>
<organism evidence="2">
    <name type="scientific">marine sediment metagenome</name>
    <dbReference type="NCBI Taxonomy" id="412755"/>
    <lineage>
        <taxon>unclassified sequences</taxon>
        <taxon>metagenomes</taxon>
        <taxon>ecological metagenomes</taxon>
    </lineage>
</organism>
<evidence type="ECO:0000259" key="1">
    <source>
        <dbReference type="PROSITE" id="PS50089"/>
    </source>
</evidence>
<dbReference type="SMART" id="SM00184">
    <property type="entry name" value="RING"/>
    <property type="match status" value="1"/>
</dbReference>
<dbReference type="SUPFAM" id="SSF57850">
    <property type="entry name" value="RING/U-box"/>
    <property type="match status" value="1"/>
</dbReference>
<feature type="domain" description="RING-type" evidence="1">
    <location>
        <begin position="31"/>
        <end position="70"/>
    </location>
</feature>
<dbReference type="PROSITE" id="PS50089">
    <property type="entry name" value="ZF_RING_2"/>
    <property type="match status" value="1"/>
</dbReference>
<name>X1AA48_9ZZZZ</name>
<dbReference type="EMBL" id="BART01009661">
    <property type="protein sequence ID" value="GAG79345.1"/>
    <property type="molecule type" value="Genomic_DNA"/>
</dbReference>
<dbReference type="Pfam" id="PF13920">
    <property type="entry name" value="zf-C3HC4_3"/>
    <property type="match status" value="1"/>
</dbReference>